<dbReference type="KEGG" id="pgri:PgNI_08105"/>
<dbReference type="RefSeq" id="XP_030978969.1">
    <property type="nucleotide sequence ID" value="XM_031128105.1"/>
</dbReference>
<protein>
    <submittedName>
        <fullName evidence="2">Uncharacterized protein</fullName>
    </submittedName>
</protein>
<dbReference type="GeneID" id="41963014"/>
<accession>A0A6P8AVS7</accession>
<reference evidence="2" key="2">
    <citation type="submission" date="2019-10" db="EMBL/GenBank/DDBJ databases">
        <authorList>
            <consortium name="NCBI Genome Project"/>
        </authorList>
    </citation>
    <scope>NUCLEOTIDE SEQUENCE</scope>
    <source>
        <strain evidence="2">NI907</strain>
    </source>
</reference>
<dbReference type="AlphaFoldDB" id="A0A6P8AVS7"/>
<proteinExistence type="predicted"/>
<dbReference type="Proteomes" id="UP000515153">
    <property type="component" value="Chromosome V"/>
</dbReference>
<evidence type="ECO:0000313" key="2">
    <source>
        <dbReference type="RefSeq" id="XP_030978969.1"/>
    </source>
</evidence>
<reference evidence="1 2" key="1">
    <citation type="journal article" date="2019" name="Mol. Biol. Evol.">
        <title>Blast fungal genomes show frequent chromosomal changes, gene gains and losses, and effector gene turnover.</title>
        <authorList>
            <person name="Gomez Luciano L.B."/>
            <person name="Jason Tsai I."/>
            <person name="Chuma I."/>
            <person name="Tosa Y."/>
            <person name="Chen Y.H."/>
            <person name="Li J.Y."/>
            <person name="Li M.Y."/>
            <person name="Jade Lu M.Y."/>
            <person name="Nakayashiki H."/>
            <person name="Li W.H."/>
        </authorList>
    </citation>
    <scope>NUCLEOTIDE SEQUENCE [LARGE SCALE GENOMIC DNA]</scope>
    <source>
        <strain evidence="1 2">NI907</strain>
    </source>
</reference>
<sequence>MTCKLDRAQHWIHPYDFLVGLSGARTTPSKVLRRGVAQKSHLPQQRLLRAHIANGNGRAACAANG</sequence>
<gene>
    <name evidence="2" type="ORF">PgNI_08105</name>
</gene>
<evidence type="ECO:0000313" key="1">
    <source>
        <dbReference type="Proteomes" id="UP000515153"/>
    </source>
</evidence>
<organism evidence="1 2">
    <name type="scientific">Pyricularia grisea</name>
    <name type="common">Crabgrass-specific blast fungus</name>
    <name type="synonym">Magnaporthe grisea</name>
    <dbReference type="NCBI Taxonomy" id="148305"/>
    <lineage>
        <taxon>Eukaryota</taxon>
        <taxon>Fungi</taxon>
        <taxon>Dikarya</taxon>
        <taxon>Ascomycota</taxon>
        <taxon>Pezizomycotina</taxon>
        <taxon>Sordariomycetes</taxon>
        <taxon>Sordariomycetidae</taxon>
        <taxon>Magnaporthales</taxon>
        <taxon>Pyriculariaceae</taxon>
        <taxon>Pyricularia</taxon>
    </lineage>
</organism>
<keyword evidence="1" id="KW-1185">Reference proteome</keyword>
<name>A0A6P8AVS7_PYRGI</name>
<reference evidence="2" key="3">
    <citation type="submission" date="2025-08" db="UniProtKB">
        <authorList>
            <consortium name="RefSeq"/>
        </authorList>
    </citation>
    <scope>IDENTIFICATION</scope>
    <source>
        <strain evidence="2">NI907</strain>
    </source>
</reference>